<dbReference type="OrthoDB" id="2157056at2759"/>
<organism evidence="1 2">
    <name type="scientific">Neocallimastix californiae</name>
    <dbReference type="NCBI Taxonomy" id="1754190"/>
    <lineage>
        <taxon>Eukaryota</taxon>
        <taxon>Fungi</taxon>
        <taxon>Fungi incertae sedis</taxon>
        <taxon>Chytridiomycota</taxon>
        <taxon>Chytridiomycota incertae sedis</taxon>
        <taxon>Neocallimastigomycetes</taxon>
        <taxon>Neocallimastigales</taxon>
        <taxon>Neocallimastigaceae</taxon>
        <taxon>Neocallimastix</taxon>
    </lineage>
</organism>
<protein>
    <submittedName>
        <fullName evidence="1">Uncharacterized protein</fullName>
    </submittedName>
</protein>
<evidence type="ECO:0000313" key="2">
    <source>
        <dbReference type="Proteomes" id="UP000193920"/>
    </source>
</evidence>
<sequence length="198" mass="23874">MFSWKYVKSKTITITNQDDFQLVFQNKYNNLDDNNEEFNYIFIDDHYSFTYSEPIQNIIYSPVNLIGKESKTVFDFNNFTNGLINLKFKGKNKKYLKFKNFIFKDYNNKNIRNSLFKIDEGDNDYQLIFQDCTFENNETVLIIYTYCRDIKEQKKVIFENYNVATIDYGNATIENSIYIHIHKYKIIMNLYKYICLSI</sequence>
<reference evidence="1 2" key="1">
    <citation type="submission" date="2016-08" db="EMBL/GenBank/DDBJ databases">
        <title>A Parts List for Fungal Cellulosomes Revealed by Comparative Genomics.</title>
        <authorList>
            <consortium name="DOE Joint Genome Institute"/>
            <person name="Haitjema C.H."/>
            <person name="Gilmore S.P."/>
            <person name="Henske J.K."/>
            <person name="Solomon K.V."/>
            <person name="De Groot R."/>
            <person name="Kuo A."/>
            <person name="Mondo S.J."/>
            <person name="Salamov A.A."/>
            <person name="Labutti K."/>
            <person name="Zhao Z."/>
            <person name="Chiniquy J."/>
            <person name="Barry K."/>
            <person name="Brewer H.M."/>
            <person name="Purvine S.O."/>
            <person name="Wright A.T."/>
            <person name="Boxma B."/>
            <person name="Van Alen T."/>
            <person name="Hackstein J.H."/>
            <person name="Baker S.E."/>
            <person name="Grigoriev I.V."/>
            <person name="O'Malley M.A."/>
        </authorList>
    </citation>
    <scope>NUCLEOTIDE SEQUENCE [LARGE SCALE GENOMIC DNA]</scope>
    <source>
        <strain evidence="1 2">G1</strain>
    </source>
</reference>
<name>A0A1Y2F6Z1_9FUNG</name>
<evidence type="ECO:0000313" key="1">
    <source>
        <dbReference type="EMBL" id="ORY78695.1"/>
    </source>
</evidence>
<dbReference type="AlphaFoldDB" id="A0A1Y2F6Z1"/>
<accession>A0A1Y2F6Z1</accession>
<dbReference type="Proteomes" id="UP000193920">
    <property type="component" value="Unassembled WGS sequence"/>
</dbReference>
<keyword evidence="2" id="KW-1185">Reference proteome</keyword>
<comment type="caution">
    <text evidence="1">The sequence shown here is derived from an EMBL/GenBank/DDBJ whole genome shotgun (WGS) entry which is preliminary data.</text>
</comment>
<gene>
    <name evidence="1" type="ORF">LY90DRAFT_664872</name>
</gene>
<proteinExistence type="predicted"/>
<dbReference type="EMBL" id="MCOG01000016">
    <property type="protein sequence ID" value="ORY78695.1"/>
    <property type="molecule type" value="Genomic_DNA"/>
</dbReference>